<name>A0A228IIA8_9BURK</name>
<dbReference type="RefSeq" id="WP_089452186.1">
    <property type="nucleotide sequence ID" value="NZ_NKFA01000008.1"/>
</dbReference>
<accession>A0A228IIA8</accession>
<dbReference type="Pfam" id="PF14106">
    <property type="entry name" value="DUF4279"/>
    <property type="match status" value="1"/>
</dbReference>
<dbReference type="OrthoDB" id="9095800at2"/>
<proteinExistence type="predicted"/>
<evidence type="ECO:0008006" key="3">
    <source>
        <dbReference type="Google" id="ProtNLM"/>
    </source>
</evidence>
<reference evidence="1 2" key="2">
    <citation type="submission" date="2017-08" db="EMBL/GenBank/DDBJ databases">
        <title>WGS of novel Burkholderia cepaca complex species.</title>
        <authorList>
            <person name="Lipuma J."/>
            <person name="Spilker T."/>
        </authorList>
    </citation>
    <scope>NUCLEOTIDE SEQUENCE [LARGE SCALE GENOMIC DNA]</scope>
    <source>
        <strain evidence="1 2">AU17325</strain>
    </source>
</reference>
<organism evidence="1 2">
    <name type="scientific">Burkholderia aenigmatica</name>
    <dbReference type="NCBI Taxonomy" id="2015348"/>
    <lineage>
        <taxon>Bacteria</taxon>
        <taxon>Pseudomonadati</taxon>
        <taxon>Pseudomonadota</taxon>
        <taxon>Betaproteobacteria</taxon>
        <taxon>Burkholderiales</taxon>
        <taxon>Burkholderiaceae</taxon>
        <taxon>Burkholderia</taxon>
        <taxon>Burkholderia cepacia complex</taxon>
    </lineage>
</organism>
<protein>
    <recommendedName>
        <fullName evidence="3">DUF4279 domain-containing protein</fullName>
    </recommendedName>
</protein>
<comment type="caution">
    <text evidence="1">The sequence shown here is derived from an EMBL/GenBank/DDBJ whole genome shotgun (WGS) entry which is preliminary data.</text>
</comment>
<reference evidence="2" key="1">
    <citation type="submission" date="2017-06" db="EMBL/GenBank/DDBJ databases">
        <authorList>
            <person name="LiPuma J."/>
            <person name="Spilker T."/>
        </authorList>
    </citation>
    <scope>NUCLEOTIDE SEQUENCE [LARGE SCALE GENOMIC DNA]</scope>
    <source>
        <strain evidence="2">AU17325</strain>
    </source>
</reference>
<sequence length="138" mass="15803">MKKQQLAHASFSISGDRVIPEFWTDYFRVVPDTAVIKGDRVNDPTGQARVITRRTGVWAVRSESAIESDQLEPHLRYLIKHLSLPRPDLRELIESAGARVRIRCYWDNESGERVPDVPDDIRALMESIGGVVEIDEYR</sequence>
<evidence type="ECO:0000313" key="2">
    <source>
        <dbReference type="Proteomes" id="UP000214600"/>
    </source>
</evidence>
<dbReference type="InterPro" id="IPR025459">
    <property type="entry name" value="DUF4279"/>
</dbReference>
<gene>
    <name evidence="1" type="ORF">CFB84_23270</name>
</gene>
<dbReference type="Proteomes" id="UP000214600">
    <property type="component" value="Unassembled WGS sequence"/>
</dbReference>
<dbReference type="EMBL" id="NKFA01000008">
    <property type="protein sequence ID" value="OXI42160.1"/>
    <property type="molecule type" value="Genomic_DNA"/>
</dbReference>
<evidence type="ECO:0000313" key="1">
    <source>
        <dbReference type="EMBL" id="OXI42160.1"/>
    </source>
</evidence>
<dbReference type="AlphaFoldDB" id="A0A228IIA8"/>